<evidence type="ECO:0000256" key="2">
    <source>
        <dbReference type="ARBA" id="ARBA00022448"/>
    </source>
</evidence>
<name>A0ABP5FWX8_9MICC</name>
<evidence type="ECO:0000313" key="11">
    <source>
        <dbReference type="Proteomes" id="UP001501461"/>
    </source>
</evidence>
<feature type="transmembrane region" description="Helical" evidence="8">
    <location>
        <begin position="256"/>
        <end position="280"/>
    </location>
</feature>
<feature type="region of interest" description="Disordered" evidence="7">
    <location>
        <begin position="471"/>
        <end position="495"/>
    </location>
</feature>
<dbReference type="SUPFAM" id="SSF103473">
    <property type="entry name" value="MFS general substrate transporter"/>
    <property type="match status" value="1"/>
</dbReference>
<evidence type="ECO:0000256" key="1">
    <source>
        <dbReference type="ARBA" id="ARBA00004651"/>
    </source>
</evidence>
<sequence length="495" mass="52703">MRPQVTNNAGSSAAAKQITPGERRRVLAGTLVGTVIEWYDFFIYALAANIVFAQLFFAPAGEEYQRIFSLVTIGLSFLFRPLGAAVAGRLGDRFGRKPLLVITLIMMGIATTTMGFLPTYDQIGLWAPFLLLFLRILQGFSAGGEWGGAVLMSVEYAPVGKRGFFGAFPQIGVPVGMLLASAVLALMNWIAPGEAFYEWGWRVPFMLSIVLVVVGLFVRSAVDESPVFNEIAAVKAGKPAGVTQVKPPKLLPKFGFIMFFGILLVAGNGAAGYMITGGYIQGVAARPLDDGGLGYDPVGVQLAVLVAAAVWLVSTLASGWLSDKFSRRGVMIIGWFVQAAGIIPLFELIKNFGVAGVLIGTSLLAIGLGMTYGPQAVWYAELFPASVRYSGVSISYALGAIVGGAFAPTIAELLMTSFGTTWSVVIYLLVMAALGLVGASVLKETKDIRIDYGFEASGAWEDWNAGRKSLSDSLAREEDNKQPAQVSEQSAAATR</sequence>
<keyword evidence="4 8" id="KW-0812">Transmembrane</keyword>
<dbReference type="Proteomes" id="UP001501461">
    <property type="component" value="Unassembled WGS sequence"/>
</dbReference>
<proteinExistence type="predicted"/>
<feature type="domain" description="Major facilitator superfamily (MFS) profile" evidence="9">
    <location>
        <begin position="26"/>
        <end position="447"/>
    </location>
</feature>
<feature type="transmembrane region" description="Helical" evidence="8">
    <location>
        <begin position="67"/>
        <end position="87"/>
    </location>
</feature>
<evidence type="ECO:0000256" key="8">
    <source>
        <dbReference type="SAM" id="Phobius"/>
    </source>
</evidence>
<keyword evidence="5 8" id="KW-1133">Transmembrane helix</keyword>
<evidence type="ECO:0000259" key="9">
    <source>
        <dbReference type="PROSITE" id="PS50850"/>
    </source>
</evidence>
<feature type="transmembrane region" description="Helical" evidence="8">
    <location>
        <begin position="352"/>
        <end position="373"/>
    </location>
</feature>
<feature type="transmembrane region" description="Helical" evidence="8">
    <location>
        <begin position="300"/>
        <end position="322"/>
    </location>
</feature>
<keyword evidence="2" id="KW-0813">Transport</keyword>
<dbReference type="EMBL" id="BAAAMN010000020">
    <property type="protein sequence ID" value="GAA2034143.1"/>
    <property type="molecule type" value="Genomic_DNA"/>
</dbReference>
<evidence type="ECO:0000256" key="3">
    <source>
        <dbReference type="ARBA" id="ARBA00022475"/>
    </source>
</evidence>
<feature type="transmembrane region" description="Helical" evidence="8">
    <location>
        <begin position="394"/>
        <end position="415"/>
    </location>
</feature>
<dbReference type="InterPro" id="IPR020846">
    <property type="entry name" value="MFS_dom"/>
</dbReference>
<organism evidence="10 11">
    <name type="scientific">Yaniella flava</name>
    <dbReference type="NCBI Taxonomy" id="287930"/>
    <lineage>
        <taxon>Bacteria</taxon>
        <taxon>Bacillati</taxon>
        <taxon>Actinomycetota</taxon>
        <taxon>Actinomycetes</taxon>
        <taxon>Micrococcales</taxon>
        <taxon>Micrococcaceae</taxon>
        <taxon>Yaniella</taxon>
    </lineage>
</organism>
<feature type="transmembrane region" description="Helical" evidence="8">
    <location>
        <begin position="421"/>
        <end position="442"/>
    </location>
</feature>
<keyword evidence="3" id="KW-1003">Cell membrane</keyword>
<feature type="transmembrane region" description="Helical" evidence="8">
    <location>
        <begin position="199"/>
        <end position="218"/>
    </location>
</feature>
<dbReference type="PANTHER" id="PTHR43045">
    <property type="entry name" value="SHIKIMATE TRANSPORTER"/>
    <property type="match status" value="1"/>
</dbReference>
<feature type="transmembrane region" description="Helical" evidence="8">
    <location>
        <begin position="164"/>
        <end position="187"/>
    </location>
</feature>
<gene>
    <name evidence="10" type="ORF">GCM10009720_13420</name>
</gene>
<evidence type="ECO:0000256" key="6">
    <source>
        <dbReference type="ARBA" id="ARBA00023136"/>
    </source>
</evidence>
<feature type="compositionally biased region" description="Polar residues" evidence="7">
    <location>
        <begin position="482"/>
        <end position="495"/>
    </location>
</feature>
<dbReference type="InterPro" id="IPR005828">
    <property type="entry name" value="MFS_sugar_transport-like"/>
</dbReference>
<reference evidence="11" key="1">
    <citation type="journal article" date="2019" name="Int. J. Syst. Evol. Microbiol.">
        <title>The Global Catalogue of Microorganisms (GCM) 10K type strain sequencing project: providing services to taxonomists for standard genome sequencing and annotation.</title>
        <authorList>
            <consortium name="The Broad Institute Genomics Platform"/>
            <consortium name="The Broad Institute Genome Sequencing Center for Infectious Disease"/>
            <person name="Wu L."/>
            <person name="Ma J."/>
        </authorList>
    </citation>
    <scope>NUCLEOTIDE SEQUENCE [LARGE SCALE GENOMIC DNA]</scope>
    <source>
        <strain evidence="11">JCM 13595</strain>
    </source>
</reference>
<evidence type="ECO:0000313" key="10">
    <source>
        <dbReference type="EMBL" id="GAA2034143.1"/>
    </source>
</evidence>
<dbReference type="RefSeq" id="WP_343956861.1">
    <property type="nucleotide sequence ID" value="NZ_BAAAMN010000020.1"/>
</dbReference>
<comment type="subcellular location">
    <subcellularLocation>
        <location evidence="1">Cell membrane</location>
        <topology evidence="1">Multi-pass membrane protein</topology>
    </subcellularLocation>
</comment>
<feature type="transmembrane region" description="Helical" evidence="8">
    <location>
        <begin position="329"/>
        <end position="346"/>
    </location>
</feature>
<keyword evidence="6 8" id="KW-0472">Membrane</keyword>
<keyword evidence="11" id="KW-1185">Reference proteome</keyword>
<evidence type="ECO:0000256" key="5">
    <source>
        <dbReference type="ARBA" id="ARBA00022989"/>
    </source>
</evidence>
<evidence type="ECO:0000256" key="4">
    <source>
        <dbReference type="ARBA" id="ARBA00022692"/>
    </source>
</evidence>
<dbReference type="Pfam" id="PF00083">
    <property type="entry name" value="Sugar_tr"/>
    <property type="match status" value="2"/>
</dbReference>
<dbReference type="Gene3D" id="1.20.1250.20">
    <property type="entry name" value="MFS general substrate transporter like domains"/>
    <property type="match status" value="2"/>
</dbReference>
<protein>
    <submittedName>
        <fullName evidence="10">MFS transporter</fullName>
    </submittedName>
</protein>
<dbReference type="PROSITE" id="PS50850">
    <property type="entry name" value="MFS"/>
    <property type="match status" value="1"/>
</dbReference>
<dbReference type="InterPro" id="IPR036259">
    <property type="entry name" value="MFS_trans_sf"/>
</dbReference>
<evidence type="ECO:0000256" key="7">
    <source>
        <dbReference type="SAM" id="MobiDB-lite"/>
    </source>
</evidence>
<accession>A0ABP5FWX8</accession>
<dbReference type="CDD" id="cd17369">
    <property type="entry name" value="MFS_ShiA_like"/>
    <property type="match status" value="1"/>
</dbReference>
<dbReference type="PANTHER" id="PTHR43045:SF1">
    <property type="entry name" value="SHIKIMATE TRANSPORTER"/>
    <property type="match status" value="1"/>
</dbReference>
<comment type="caution">
    <text evidence="10">The sequence shown here is derived from an EMBL/GenBank/DDBJ whole genome shotgun (WGS) entry which is preliminary data.</text>
</comment>
<feature type="transmembrane region" description="Helical" evidence="8">
    <location>
        <begin position="41"/>
        <end position="61"/>
    </location>
</feature>
<feature type="transmembrane region" description="Helical" evidence="8">
    <location>
        <begin position="99"/>
        <end position="117"/>
    </location>
</feature>